<dbReference type="Pfam" id="PF05014">
    <property type="entry name" value="Nuc_deoxyrib_tr"/>
    <property type="match status" value="1"/>
</dbReference>
<accession>A0ABS6L799</accession>
<dbReference type="RefSeq" id="WP_217139173.1">
    <property type="nucleotide sequence ID" value="NZ_JAFMOU010000072.1"/>
</dbReference>
<evidence type="ECO:0000313" key="2">
    <source>
        <dbReference type="EMBL" id="MBU9837330.1"/>
    </source>
</evidence>
<sequence>MIHIIGGVYRERCLKPAWDDIYGSGGRAALAIAQMGTDVHLHAYIPERFLDSFNFKTSLIDSSIFEITPYPTTEEIEFNYNHGLDPIMPPRVRETSNIVVQEVNILVFGMLECGFKTTSEFAVYDPQNTLCTESFSKYGSTAVHLALVLNENEARVLNGSSNSECLHDVIKALHIKENAEVIVVKRGPEGATISYDNKFFNITAYETDTVWKIGSGDCFSAHFANNWIVNKNRPEEAAIKASIATSYFCNSATLPSPFLLDGYTPKPIKTHEKFKSNSKTVYIASPFFTLSQLWMVEQIRYNLQEMGVKVISPYHDIGLIESFSPTRLEQFNIASQDLSAITRSDIIFGIADGNDPGTIFEIGYAVSLGKKVVLLAENFPENDLTMFYHENIVITHDYVTAIYKTLWTEI</sequence>
<gene>
    <name evidence="2" type="ORF">J1786_21245</name>
</gene>
<evidence type="ECO:0000259" key="1">
    <source>
        <dbReference type="Pfam" id="PF00294"/>
    </source>
</evidence>
<protein>
    <submittedName>
        <fullName evidence="2">Nucleoside 2-deoxyribosyltransferase</fullName>
    </submittedName>
</protein>
<feature type="domain" description="Carbohydrate kinase PfkB" evidence="1">
    <location>
        <begin position="147"/>
        <end position="239"/>
    </location>
</feature>
<dbReference type="InterPro" id="IPR011611">
    <property type="entry name" value="PfkB_dom"/>
</dbReference>
<organism evidence="2 3">
    <name type="scientific">Rahnella perminowiae</name>
    <dbReference type="NCBI Taxonomy" id="2816244"/>
    <lineage>
        <taxon>Bacteria</taxon>
        <taxon>Pseudomonadati</taxon>
        <taxon>Pseudomonadota</taxon>
        <taxon>Gammaproteobacteria</taxon>
        <taxon>Enterobacterales</taxon>
        <taxon>Yersiniaceae</taxon>
        <taxon>Rahnella</taxon>
    </lineage>
</organism>
<proteinExistence type="predicted"/>
<evidence type="ECO:0000313" key="3">
    <source>
        <dbReference type="Proteomes" id="UP000699865"/>
    </source>
</evidence>
<dbReference type="Proteomes" id="UP000699865">
    <property type="component" value="Unassembled WGS sequence"/>
</dbReference>
<dbReference type="EMBL" id="JAFMOU010000072">
    <property type="protein sequence ID" value="MBU9837330.1"/>
    <property type="molecule type" value="Genomic_DNA"/>
</dbReference>
<dbReference type="Pfam" id="PF00294">
    <property type="entry name" value="PfkB"/>
    <property type="match status" value="1"/>
</dbReference>
<comment type="caution">
    <text evidence="2">The sequence shown here is derived from an EMBL/GenBank/DDBJ whole genome shotgun (WGS) entry which is preliminary data.</text>
</comment>
<dbReference type="InterPro" id="IPR007710">
    <property type="entry name" value="Nucleoside_deoxyribTrfase"/>
</dbReference>
<name>A0ABS6L799_9GAMM</name>
<keyword evidence="3" id="KW-1185">Reference proteome</keyword>
<reference evidence="2 3" key="1">
    <citation type="submission" date="2021-03" db="EMBL/GenBank/DDBJ databases">
        <title>Five novel Rahnella species.</title>
        <authorList>
            <person name="Brady C."/>
            <person name="Asselin J."/>
            <person name="Beer S."/>
            <person name="Bruberg M.B."/>
            <person name="Crampton B."/>
            <person name="Venter S."/>
            <person name="Arnold D."/>
            <person name="Denman S."/>
        </authorList>
    </citation>
    <scope>NUCLEOTIDE SEQUENCE [LARGE SCALE GENOMIC DNA]</scope>
    <source>
        <strain evidence="2 3">L72c</strain>
    </source>
</reference>